<proteinExistence type="predicted"/>
<dbReference type="EMBL" id="LT629772">
    <property type="protein sequence ID" value="SDT05054.1"/>
    <property type="molecule type" value="Genomic_DNA"/>
</dbReference>
<dbReference type="Proteomes" id="UP000199103">
    <property type="component" value="Chromosome I"/>
</dbReference>
<evidence type="ECO:0000313" key="1">
    <source>
        <dbReference type="EMBL" id="SDT05054.1"/>
    </source>
</evidence>
<dbReference type="AlphaFoldDB" id="A0A1H1X6X9"/>
<protein>
    <submittedName>
        <fullName evidence="1">Uncharacterized protein</fullName>
    </submittedName>
</protein>
<keyword evidence="2" id="KW-1185">Reference proteome</keyword>
<gene>
    <name evidence="1" type="ORF">SAMN04489812_3954</name>
</gene>
<evidence type="ECO:0000313" key="2">
    <source>
        <dbReference type="Proteomes" id="UP000199103"/>
    </source>
</evidence>
<dbReference type="RefSeq" id="WP_091527146.1">
    <property type="nucleotide sequence ID" value="NZ_LT629772.1"/>
</dbReference>
<dbReference type="OrthoDB" id="4808153at2"/>
<organism evidence="1 2">
    <name type="scientific">Microlunatus soli</name>
    <dbReference type="NCBI Taxonomy" id="630515"/>
    <lineage>
        <taxon>Bacteria</taxon>
        <taxon>Bacillati</taxon>
        <taxon>Actinomycetota</taxon>
        <taxon>Actinomycetes</taxon>
        <taxon>Propionibacteriales</taxon>
        <taxon>Propionibacteriaceae</taxon>
        <taxon>Microlunatus</taxon>
    </lineage>
</organism>
<name>A0A1H1X6X9_9ACTN</name>
<dbReference type="STRING" id="630515.SAMN04489812_3954"/>
<reference evidence="1 2" key="1">
    <citation type="submission" date="2016-10" db="EMBL/GenBank/DDBJ databases">
        <authorList>
            <person name="de Groot N.N."/>
        </authorList>
    </citation>
    <scope>NUCLEOTIDE SEQUENCE [LARGE SCALE GENOMIC DNA]</scope>
    <source>
        <strain evidence="1 2">DSM 21800</strain>
    </source>
</reference>
<sequence>MESIFLLLILVVVGGGALVYSRKATKRREAAERAELESQLSTSKRAADEDVTKFGEELQRLDIDVAGQPLNEAMQQDYQRALDAYEDAKTSLAAVQRPEEIKHVTEILEDGRYAIACVKARVEDKPLPQKRPPCFFNPAHGPSVRNVEWAPAGGSVRDVPACAADAERVLAGADPYIRTVQVGAQRVPYWEGGQAYAPWAQGYYSSWRGSDMLTGMMVGGLLFGGMNPIGGLFGGMGEGIAGIGDGIGDAFGGIGDGIGDIGDGIGDAFGGIGDMFGDFFGGD</sequence>
<accession>A0A1H1X6X9</accession>